<dbReference type="Pfam" id="PF03831">
    <property type="entry name" value="YjdM"/>
    <property type="match status" value="1"/>
</dbReference>
<dbReference type="SUPFAM" id="SSF82057">
    <property type="entry name" value="Prokaryotic SH3-related domain"/>
    <property type="match status" value="1"/>
</dbReference>
<evidence type="ECO:0000313" key="2">
    <source>
        <dbReference type="EMBL" id="QFR42402.1"/>
    </source>
</evidence>
<name>A0AAJ4A1S6_9BACT</name>
<dbReference type="RefSeq" id="WP_152298474.1">
    <property type="nucleotide sequence ID" value="NZ_CP041166.1"/>
</dbReference>
<evidence type="ECO:0000259" key="1">
    <source>
        <dbReference type="SMART" id="SM00782"/>
    </source>
</evidence>
<dbReference type="PANTHER" id="PTHR30305:SF3">
    <property type="entry name" value="PROTEIN YJDM"/>
    <property type="match status" value="1"/>
</dbReference>
<proteinExistence type="predicted"/>
<protein>
    <submittedName>
        <fullName evidence="2">PhnA domain protein</fullName>
    </submittedName>
</protein>
<gene>
    <name evidence="2" type="ORF">FJR47_00080</name>
</gene>
<keyword evidence="3" id="KW-1185">Reference proteome</keyword>
<dbReference type="KEGG" id="suln:FJR47_00080"/>
<dbReference type="Proteomes" id="UP000326061">
    <property type="component" value="Chromosome"/>
</dbReference>
<dbReference type="PANTHER" id="PTHR30305">
    <property type="entry name" value="PROTEIN YJDM-RELATED"/>
    <property type="match status" value="1"/>
</dbReference>
<dbReference type="InterPro" id="IPR013988">
    <property type="entry name" value="YjdM_C"/>
</dbReference>
<evidence type="ECO:0000313" key="3">
    <source>
        <dbReference type="Proteomes" id="UP000326061"/>
    </source>
</evidence>
<feature type="domain" description="PhnA protein N-terminal proteobacterial" evidence="1">
    <location>
        <begin position="6"/>
        <end position="51"/>
    </location>
</feature>
<dbReference type="SMART" id="SM00782">
    <property type="entry name" value="PhnA_Zn_Ribbon"/>
    <property type="match status" value="1"/>
</dbReference>
<accession>A0AAJ4A1S6</accession>
<dbReference type="AlphaFoldDB" id="A0AAJ4A1S6"/>
<dbReference type="Gene3D" id="2.30.30.40">
    <property type="entry name" value="SH3 Domains"/>
    <property type="match status" value="1"/>
</dbReference>
<sequence length="185" mass="20093">MSVEKELEARSGGVCELCGSSEGLSVLEVAPSDGSAEQSIYVCSTCRDQIENPENMDETHFNCLNDSMWSEVPAVAVMSYRVLNALGRQDLIDMMYMEDDIKAWADAGLKSQLNSAVVKDSNGVVLNAGDSVVIIKDLEVKGAGFTAKRGTTVKNITIPQDVPDHVEGRVNGTKIYLKTEFLKKV</sequence>
<organism evidence="2 3">
    <name type="scientific">Sulfurimonas xiamenensis</name>
    <dbReference type="NCBI Taxonomy" id="2590021"/>
    <lineage>
        <taxon>Bacteria</taxon>
        <taxon>Pseudomonadati</taxon>
        <taxon>Campylobacterota</taxon>
        <taxon>Epsilonproteobacteria</taxon>
        <taxon>Campylobacterales</taxon>
        <taxon>Sulfurimonadaceae</taxon>
        <taxon>Sulfurimonas</taxon>
    </lineage>
</organism>
<dbReference type="InterPro" id="IPR013991">
    <property type="entry name" value="PhnaA_N_proteobac"/>
</dbReference>
<dbReference type="EMBL" id="CP041166">
    <property type="protein sequence ID" value="QFR42402.1"/>
    <property type="molecule type" value="Genomic_DNA"/>
</dbReference>
<reference evidence="3" key="1">
    <citation type="submission" date="2019-06" db="EMBL/GenBank/DDBJ databases">
        <title>Sulfurimonas gotlandica sp. nov., a chemoautotrophic and psychrotolerant epsilonproteobacterium isolated from a pelagic redoxcline, and an emended description of the genus Sulfurimonas.</title>
        <authorList>
            <person name="Wang S."/>
            <person name="Jiang L."/>
            <person name="Shao Z."/>
        </authorList>
    </citation>
    <scope>NUCLEOTIDE SEQUENCE [LARGE SCALE GENOMIC DNA]</scope>
    <source>
        <strain evidence="3">1-1N</strain>
    </source>
</reference>